<feature type="region of interest" description="Disordered" evidence="6">
    <location>
        <begin position="224"/>
        <end position="276"/>
    </location>
</feature>
<dbReference type="SUPFAM" id="SSF53335">
    <property type="entry name" value="S-adenosyl-L-methionine-dependent methyltransferases"/>
    <property type="match status" value="1"/>
</dbReference>
<evidence type="ECO:0000256" key="3">
    <source>
        <dbReference type="ARBA" id="ARBA00022691"/>
    </source>
</evidence>
<gene>
    <name evidence="8" type="ORF">PCOS0759_LOCUS4863</name>
    <name evidence="9" type="ORF">PCOS0759_LOCUS4864</name>
</gene>
<feature type="domain" description="SAM-dependent MTase RsmB/NOP-type" evidence="7">
    <location>
        <begin position="282"/>
        <end position="424"/>
    </location>
</feature>
<comment type="similarity">
    <text evidence="5">Belongs to the class I-like SAM-binding methyltransferase superfamily. RsmB/NOP family.</text>
</comment>
<dbReference type="GO" id="GO:0008173">
    <property type="term" value="F:RNA methyltransferase activity"/>
    <property type="evidence" value="ECO:0007669"/>
    <property type="project" value="InterPro"/>
</dbReference>
<dbReference type="EMBL" id="HBGD01005868">
    <property type="protein sequence ID" value="CAD9081623.1"/>
    <property type="molecule type" value="Transcribed_RNA"/>
</dbReference>
<proteinExistence type="inferred from homology"/>
<reference evidence="8" key="1">
    <citation type="submission" date="2021-01" db="EMBL/GenBank/DDBJ databases">
        <authorList>
            <person name="Corre E."/>
            <person name="Pelletier E."/>
            <person name="Niang G."/>
            <person name="Scheremetjew M."/>
            <person name="Finn R."/>
            <person name="Kale V."/>
            <person name="Holt S."/>
            <person name="Cochrane G."/>
            <person name="Meng A."/>
            <person name="Brown T."/>
            <person name="Cohen L."/>
        </authorList>
    </citation>
    <scope>NUCLEOTIDE SEQUENCE</scope>
    <source>
        <strain evidence="8">WS</strain>
    </source>
</reference>
<sequence length="425" mass="48800">MTHFPPAKPNIDTTYYASQLSAYEKLIHPFKICLLDPEILQKIQEFHDNAIFPAPSLVSPLSSLYFSSKKAQFCKLTLQQFQKATEMLKNTKPLSMDLASVLCSLFLCHRKQLDQMHYDSSAPIYFLDLCSSPGMKLCVASLLFRELTQLRFVAVDISKDRLILTKKMFKLWNKDSSIRLMRHDGTLFVGGAFERSHKWEPNTLVWEGGAWYQDWIGMQRQKKGTRTGMVKDAAKKDGTPHGDSLQPRKKRKLNTTKRSCTPELHPSGSAMEQRARENPTHYDFVMIDAECTTDGSIKHVFQYMQKYDKTVEDFLQERCNEDQVRETATLQKKLLHNGYKLLKPGGYLLYSTCSLMRDQNEDVVSWLLGQYPNSAKLVDPFQHSVLADAKQDIVYEDGKLKHTLRFNPQSTGTNGLFVAKIFKSR</sequence>
<evidence type="ECO:0000259" key="7">
    <source>
        <dbReference type="PROSITE" id="PS51686"/>
    </source>
</evidence>
<dbReference type="InterPro" id="IPR029063">
    <property type="entry name" value="SAM-dependent_MTases_sf"/>
</dbReference>
<evidence type="ECO:0000256" key="5">
    <source>
        <dbReference type="PROSITE-ProRule" id="PRU01023"/>
    </source>
</evidence>
<protein>
    <recommendedName>
        <fullName evidence="7">SAM-dependent MTase RsmB/NOP-type domain-containing protein</fullName>
    </recommendedName>
</protein>
<feature type="active site" description="Nucleophile" evidence="5">
    <location>
        <position position="353"/>
    </location>
</feature>
<dbReference type="PANTHER" id="PTHR22807:SF16">
    <property type="entry name" value="SAM-DEPENDENT MTASE RSMB_NOP-TYPE DOMAIN-CONTAINING PROTEIN"/>
    <property type="match status" value="1"/>
</dbReference>
<dbReference type="AlphaFoldDB" id="A0A6U0KLV3"/>
<dbReference type="PANTHER" id="PTHR22807">
    <property type="entry name" value="NOP2 YEAST -RELATED NOL1/NOP2/FMU SUN DOMAIN-CONTAINING"/>
    <property type="match status" value="1"/>
</dbReference>
<evidence type="ECO:0000256" key="4">
    <source>
        <dbReference type="ARBA" id="ARBA00022884"/>
    </source>
</evidence>
<dbReference type="PRINTS" id="PR02008">
    <property type="entry name" value="RCMTFAMILY"/>
</dbReference>
<name>A0A6U0KLV3_9EUKA</name>
<keyword evidence="4 5" id="KW-0694">RNA-binding</keyword>
<dbReference type="Pfam" id="PF01189">
    <property type="entry name" value="Methyltr_RsmB-F"/>
    <property type="match status" value="1"/>
</dbReference>
<evidence type="ECO:0000313" key="8">
    <source>
        <dbReference type="EMBL" id="CAD9081623.1"/>
    </source>
</evidence>
<dbReference type="EMBL" id="HBGD01005869">
    <property type="protein sequence ID" value="CAD9081624.1"/>
    <property type="molecule type" value="Transcribed_RNA"/>
</dbReference>
<dbReference type="PROSITE" id="PS51686">
    <property type="entry name" value="SAM_MT_RSMB_NOP"/>
    <property type="match status" value="1"/>
</dbReference>
<feature type="binding site" evidence="5">
    <location>
        <position position="288"/>
    </location>
    <ligand>
        <name>S-adenosyl-L-methionine</name>
        <dbReference type="ChEBI" id="CHEBI:59789"/>
    </ligand>
</feature>
<accession>A0A6U0KLV3</accession>
<evidence type="ECO:0000256" key="6">
    <source>
        <dbReference type="SAM" id="MobiDB-lite"/>
    </source>
</evidence>
<keyword evidence="2 5" id="KW-0808">Transferase</keyword>
<evidence type="ECO:0000313" key="9">
    <source>
        <dbReference type="EMBL" id="CAD9081624.1"/>
    </source>
</evidence>
<evidence type="ECO:0000256" key="2">
    <source>
        <dbReference type="ARBA" id="ARBA00022679"/>
    </source>
</evidence>
<dbReference type="InterPro" id="IPR049560">
    <property type="entry name" value="MeTrfase_RsmB-F_NOP2_cat"/>
</dbReference>
<dbReference type="GO" id="GO:0003723">
    <property type="term" value="F:RNA binding"/>
    <property type="evidence" value="ECO:0007669"/>
    <property type="project" value="UniProtKB-UniRule"/>
</dbReference>
<evidence type="ECO:0000256" key="1">
    <source>
        <dbReference type="ARBA" id="ARBA00022603"/>
    </source>
</evidence>
<dbReference type="GO" id="GO:0001510">
    <property type="term" value="P:RNA methylation"/>
    <property type="evidence" value="ECO:0007669"/>
    <property type="project" value="InterPro"/>
</dbReference>
<dbReference type="InterPro" id="IPR023267">
    <property type="entry name" value="RCMT"/>
</dbReference>
<keyword evidence="3 5" id="KW-0949">S-adenosyl-L-methionine</keyword>
<organism evidence="8">
    <name type="scientific">Percolomonas cosmopolitus</name>
    <dbReference type="NCBI Taxonomy" id="63605"/>
    <lineage>
        <taxon>Eukaryota</taxon>
        <taxon>Discoba</taxon>
        <taxon>Heterolobosea</taxon>
        <taxon>Tetramitia</taxon>
        <taxon>Eutetramitia</taxon>
        <taxon>Percolomonadidae</taxon>
        <taxon>Percolomonas</taxon>
    </lineage>
</organism>
<dbReference type="Gene3D" id="3.40.50.150">
    <property type="entry name" value="Vaccinia Virus protein VP39"/>
    <property type="match status" value="1"/>
</dbReference>
<dbReference type="InterPro" id="IPR001678">
    <property type="entry name" value="MeTrfase_RsmB-F_NOP2_dom"/>
</dbReference>
<keyword evidence="1 5" id="KW-0489">Methyltransferase</keyword>
<comment type="caution">
    <text evidence="5">Lacks conserved residue(s) required for the propagation of feature annotation.</text>
</comment>